<dbReference type="InterPro" id="IPR006452">
    <property type="entry name" value="Formate_DH_accessory"/>
</dbReference>
<dbReference type="GO" id="GO:0008199">
    <property type="term" value="F:ferric iron binding"/>
    <property type="evidence" value="ECO:0007669"/>
    <property type="project" value="TreeGrafter"/>
</dbReference>
<accession>A0A7C9MLS4</accession>
<dbReference type="GO" id="GO:0005829">
    <property type="term" value="C:cytosol"/>
    <property type="evidence" value="ECO:0007669"/>
    <property type="project" value="TreeGrafter"/>
</dbReference>
<dbReference type="InterPro" id="IPR024064">
    <property type="entry name" value="FdhE-like_sf"/>
</dbReference>
<dbReference type="CDD" id="cd16341">
    <property type="entry name" value="FdhE"/>
    <property type="match status" value="1"/>
</dbReference>
<evidence type="ECO:0000259" key="1">
    <source>
        <dbReference type="Pfam" id="PF24859"/>
    </source>
</evidence>
<dbReference type="OrthoDB" id="9811074at2"/>
<dbReference type="AlphaFoldDB" id="A0A7C9MLS4"/>
<dbReference type="Gene3D" id="3.90.1670.10">
    <property type="entry name" value="FdhE-like domain"/>
    <property type="match status" value="1"/>
</dbReference>
<gene>
    <name evidence="2" type="primary">fdhE</name>
    <name evidence="2" type="ORF">GTA51_12720</name>
</gene>
<reference evidence="2 3" key="1">
    <citation type="submission" date="2020-01" db="EMBL/GenBank/DDBJ databases">
        <title>Genome sequence of Desulfovibrio aerotolerans DSM 16695(T).</title>
        <authorList>
            <person name="Karnachuk O."/>
            <person name="Avakyan M."/>
            <person name="Mardanov A."/>
            <person name="Kadnikov V."/>
            <person name="Ravin N."/>
        </authorList>
    </citation>
    <scope>NUCLEOTIDE SEQUENCE [LARGE SCALE GENOMIC DNA]</scope>
    <source>
        <strain evidence="2 3">DSM 16695</strain>
    </source>
</reference>
<dbReference type="InterPro" id="IPR056797">
    <property type="entry name" value="FdhE_central"/>
</dbReference>
<sequence>MPFDAACAAKQLEKKLDVLSQKTVLPASMLALVAATARAQLVARAAEKVEIQPGMLEEVERTLRGAPMLARDAFPVEMTRLTALFDEISGFVRANEAHLVEAMDVIAAARLDGSLDLNKAVRQYLAGDDAFFATFGERTPSAPRLLNFLVQAALAPHLAAVGEAVYAHFPADRSWVFGQCPVCASPPLMARLVGKEGARHLTCSFCQLEYRAKRLMCPYCGEEDVKKLEVFSAAEEPGYFVHVCLTCKCYIKTTDFREFDRVSVPVLDDLESLTLDMAARGQGFNRPVLSAWGF</sequence>
<dbReference type="PANTHER" id="PTHR37689:SF1">
    <property type="entry name" value="PROTEIN FDHE"/>
    <property type="match status" value="1"/>
</dbReference>
<evidence type="ECO:0000313" key="3">
    <source>
        <dbReference type="Proteomes" id="UP000482487"/>
    </source>
</evidence>
<dbReference type="PANTHER" id="PTHR37689">
    <property type="entry name" value="PROTEIN FDHE"/>
    <property type="match status" value="1"/>
</dbReference>
<comment type="caution">
    <text evidence="2">The sequence shown here is derived from an EMBL/GenBank/DDBJ whole genome shotgun (WGS) entry which is preliminary data.</text>
</comment>
<dbReference type="EMBL" id="WVUD01000023">
    <property type="protein sequence ID" value="MYL83993.1"/>
    <property type="molecule type" value="Genomic_DNA"/>
</dbReference>
<name>A0A7C9MLS4_9BACT</name>
<keyword evidence="3" id="KW-1185">Reference proteome</keyword>
<feature type="domain" description="FdhE central" evidence="1">
    <location>
        <begin position="180"/>
        <end position="214"/>
    </location>
</feature>
<evidence type="ECO:0000313" key="2">
    <source>
        <dbReference type="EMBL" id="MYL83993.1"/>
    </source>
</evidence>
<dbReference type="Proteomes" id="UP000482487">
    <property type="component" value="Unassembled WGS sequence"/>
</dbReference>
<dbReference type="RefSeq" id="WP_160961623.1">
    <property type="nucleotide sequence ID" value="NZ_WVUD01000023.1"/>
</dbReference>
<protein>
    <submittedName>
        <fullName evidence="2">Formate dehydrogenase accessory protein FdhE</fullName>
    </submittedName>
</protein>
<dbReference type="Pfam" id="PF24859">
    <property type="entry name" value="FdhE_central"/>
    <property type="match status" value="1"/>
</dbReference>
<proteinExistence type="predicted"/>
<dbReference type="SUPFAM" id="SSF144020">
    <property type="entry name" value="FdhE-like"/>
    <property type="match status" value="1"/>
</dbReference>
<dbReference type="GO" id="GO:0051604">
    <property type="term" value="P:protein maturation"/>
    <property type="evidence" value="ECO:0007669"/>
    <property type="project" value="TreeGrafter"/>
</dbReference>
<organism evidence="2 3">
    <name type="scientific">Solidesulfovibrio aerotolerans</name>
    <dbReference type="NCBI Taxonomy" id="295255"/>
    <lineage>
        <taxon>Bacteria</taxon>
        <taxon>Pseudomonadati</taxon>
        <taxon>Thermodesulfobacteriota</taxon>
        <taxon>Desulfovibrionia</taxon>
        <taxon>Desulfovibrionales</taxon>
        <taxon>Desulfovibrionaceae</taxon>
        <taxon>Solidesulfovibrio</taxon>
    </lineage>
</organism>